<reference evidence="2" key="1">
    <citation type="submission" date="2020-11" db="EMBL/GenBank/DDBJ databases">
        <authorList>
            <person name="Tran Van P."/>
        </authorList>
    </citation>
    <scope>NUCLEOTIDE SEQUENCE</scope>
</reference>
<feature type="domain" description="Amidase" evidence="1">
    <location>
        <begin position="34"/>
        <end position="103"/>
    </location>
</feature>
<dbReference type="SUPFAM" id="SSF75304">
    <property type="entry name" value="Amidase signature (AS) enzymes"/>
    <property type="match status" value="1"/>
</dbReference>
<dbReference type="OrthoDB" id="6512515at2759"/>
<dbReference type="AlphaFoldDB" id="A0A7R9QF64"/>
<dbReference type="InterPro" id="IPR052739">
    <property type="entry name" value="FAAH2"/>
</dbReference>
<dbReference type="EMBL" id="OC880814">
    <property type="protein sequence ID" value="CAD7641967.1"/>
    <property type="molecule type" value="Genomic_DNA"/>
</dbReference>
<accession>A0A7R9QF64</accession>
<gene>
    <name evidence="2" type="ORF">OSB1V03_LOCUS18922</name>
</gene>
<protein>
    <recommendedName>
        <fullName evidence="1">Amidase domain-containing protein</fullName>
    </recommendedName>
</protein>
<proteinExistence type="predicted"/>
<dbReference type="InterPro" id="IPR036928">
    <property type="entry name" value="AS_sf"/>
</dbReference>
<evidence type="ECO:0000313" key="3">
    <source>
        <dbReference type="Proteomes" id="UP000759131"/>
    </source>
</evidence>
<evidence type="ECO:0000313" key="2">
    <source>
        <dbReference type="EMBL" id="CAD7641967.1"/>
    </source>
</evidence>
<dbReference type="PANTHER" id="PTHR43372:SF4">
    <property type="entry name" value="FATTY-ACID AMIDE HYDROLASE 2"/>
    <property type="match status" value="1"/>
</dbReference>
<organism evidence="2">
    <name type="scientific">Medioppia subpectinata</name>
    <dbReference type="NCBI Taxonomy" id="1979941"/>
    <lineage>
        <taxon>Eukaryota</taxon>
        <taxon>Metazoa</taxon>
        <taxon>Ecdysozoa</taxon>
        <taxon>Arthropoda</taxon>
        <taxon>Chelicerata</taxon>
        <taxon>Arachnida</taxon>
        <taxon>Acari</taxon>
        <taxon>Acariformes</taxon>
        <taxon>Sarcoptiformes</taxon>
        <taxon>Oribatida</taxon>
        <taxon>Brachypylina</taxon>
        <taxon>Oppioidea</taxon>
        <taxon>Oppiidae</taxon>
        <taxon>Medioppia</taxon>
    </lineage>
</organism>
<dbReference type="Proteomes" id="UP000759131">
    <property type="component" value="Unassembled WGS sequence"/>
</dbReference>
<dbReference type="InterPro" id="IPR023631">
    <property type="entry name" value="Amidase_dom"/>
</dbReference>
<feature type="non-terminal residue" evidence="2">
    <location>
        <position position="125"/>
    </location>
</feature>
<dbReference type="GO" id="GO:0012505">
    <property type="term" value="C:endomembrane system"/>
    <property type="evidence" value="ECO:0007669"/>
    <property type="project" value="TreeGrafter"/>
</dbReference>
<name>A0A7R9QF64_9ACAR</name>
<dbReference type="Pfam" id="PF01425">
    <property type="entry name" value="Amidase"/>
    <property type="match status" value="1"/>
</dbReference>
<dbReference type="PANTHER" id="PTHR43372">
    <property type="entry name" value="FATTY-ACID AMIDE HYDROLASE"/>
    <property type="match status" value="1"/>
</dbReference>
<dbReference type="Gene3D" id="3.90.1300.10">
    <property type="entry name" value="Amidase signature (AS) domain"/>
    <property type="match status" value="1"/>
</dbReference>
<dbReference type="EMBL" id="CAJPIZ010026239">
    <property type="protein sequence ID" value="CAG2118972.1"/>
    <property type="molecule type" value="Genomic_DNA"/>
</dbReference>
<keyword evidence="3" id="KW-1185">Reference proteome</keyword>
<sequence>MCAMTDPNAPALERQLSNFNGHINPNIELSKSMFGDNGVLIYPGHPETAPKHNQTIVKVVNISYTCVFNTLDVAITSVPLGLTSDGLPVGVQIIGKPFNDRLTIALAEELDKGLGGCTAPAPVMC</sequence>
<evidence type="ECO:0000259" key="1">
    <source>
        <dbReference type="Pfam" id="PF01425"/>
    </source>
</evidence>